<protein>
    <recommendedName>
        <fullName evidence="4">Peptidoglycan-binding domain 1 protein</fullName>
    </recommendedName>
</protein>
<dbReference type="eggNOG" id="COG3023">
    <property type="taxonomic scope" value="Bacteria"/>
</dbReference>
<dbReference type="Proteomes" id="UP000002312">
    <property type="component" value="Chromosome"/>
</dbReference>
<reference evidence="2 3" key="1">
    <citation type="journal article" date="2010" name="Proc. Natl. Acad. Sci. U.S.A.">
        <title>Genome analysis of Bifidobacterium bifidum PRL2010 reveals metabolic pathways for host-derived glycan foraging.</title>
        <authorList>
            <person name="Turroni F."/>
            <person name="Bottacini F."/>
            <person name="Foroni E."/>
            <person name="Mulder I."/>
            <person name="Kim J.H."/>
            <person name="Zomer A."/>
            <person name="Sanchez B."/>
            <person name="Bidossi A."/>
            <person name="Ferrarini A."/>
            <person name="Giubellini V."/>
            <person name="Delledonne M."/>
            <person name="Henrissat B."/>
            <person name="Coutinho P."/>
            <person name="Oggioni M."/>
            <person name="Fitzgerald G.F."/>
            <person name="Mills D."/>
            <person name="Margolles A."/>
            <person name="Kelly D."/>
            <person name="van Sinderen D."/>
            <person name="Ventura M."/>
        </authorList>
    </citation>
    <scope>NUCLEOTIDE SEQUENCE [LARGE SCALE GENOMIC DNA]</scope>
    <source>
        <strain evidence="2 3">PRL2010</strain>
    </source>
</reference>
<dbReference type="RefSeq" id="WP_013389743.1">
    <property type="nucleotide sequence ID" value="NC_014638.1"/>
</dbReference>
<dbReference type="AlphaFoldDB" id="A0A0H3E9A8"/>
<keyword evidence="1" id="KW-0812">Transmembrane</keyword>
<dbReference type="EMBL" id="CP001840">
    <property type="protein sequence ID" value="ADP35782.1"/>
    <property type="molecule type" value="Genomic_DNA"/>
</dbReference>
<accession>A0A0H3E9A8</accession>
<feature type="transmembrane region" description="Helical" evidence="1">
    <location>
        <begin position="30"/>
        <end position="52"/>
    </location>
</feature>
<sequence>MKKRRNRGKNGKTVGNGSISKTRNSGRISVIWLLLAVVVAVSLTVGACALWLPDRAPALLGSAKEITSAPAGVQEYTGATQVTMIPTVSQTRELVGNASGTVTEDMSSQGLTSGKTAMKVNGVSVVALATATPMYRDLATGDKGDDVLALNNELARLGLPASAKSTTYTWNTSQGVKQLMSAAGNTSDGSLPLTDVLWIPAASVRVGEWAGTVGTTVAGGSVVGKVPGSVTKFSIQNGQPSELDRTVTLIGQTATLKAGTTEVDDAEFCARVAATQEFQSLTSDMLATGLEASVQLVNPVQALRVPAASVIGVNGSKGCIVSGGKTIKVSIVGSELGASLVEPQGADAAAITSVEIGSGLTGESCR</sequence>
<organism evidence="2 3">
    <name type="scientific">Bifidobacterium bifidum (strain PRL2010)</name>
    <dbReference type="NCBI Taxonomy" id="702459"/>
    <lineage>
        <taxon>Bacteria</taxon>
        <taxon>Bacillati</taxon>
        <taxon>Actinomycetota</taxon>
        <taxon>Actinomycetes</taxon>
        <taxon>Bifidobacteriales</taxon>
        <taxon>Bifidobacteriaceae</taxon>
        <taxon>Bifidobacterium</taxon>
    </lineage>
</organism>
<proteinExistence type="predicted"/>
<evidence type="ECO:0000313" key="3">
    <source>
        <dbReference type="Proteomes" id="UP000002312"/>
    </source>
</evidence>
<evidence type="ECO:0000256" key="1">
    <source>
        <dbReference type="SAM" id="Phobius"/>
    </source>
</evidence>
<name>A0A0H3E9A8_BIFBP</name>
<dbReference type="KEGG" id="bbp:BBPR_0693"/>
<dbReference type="HOGENOM" id="CLU_780026_0_0_11"/>
<dbReference type="OrthoDB" id="3268648at2"/>
<dbReference type="PATRIC" id="fig|702459.3.peg.722"/>
<keyword evidence="1" id="KW-0472">Membrane</keyword>
<gene>
    <name evidence="2" type="ordered locus">BBPR_0693</name>
</gene>
<keyword evidence="1" id="KW-1133">Transmembrane helix</keyword>
<evidence type="ECO:0000313" key="2">
    <source>
        <dbReference type="EMBL" id="ADP35782.1"/>
    </source>
</evidence>
<evidence type="ECO:0008006" key="4">
    <source>
        <dbReference type="Google" id="ProtNLM"/>
    </source>
</evidence>